<keyword evidence="2" id="KW-1185">Reference proteome</keyword>
<dbReference type="InterPro" id="IPR029063">
    <property type="entry name" value="SAM-dependent_MTases_sf"/>
</dbReference>
<dbReference type="SUPFAM" id="SSF53335">
    <property type="entry name" value="S-adenosyl-L-methionine-dependent methyltransferases"/>
    <property type="match status" value="1"/>
</dbReference>
<proteinExistence type="predicted"/>
<dbReference type="STRING" id="2017.SAMN05444320_11415"/>
<dbReference type="RefSeq" id="WP_073489494.1">
    <property type="nucleotide sequence ID" value="NZ_FQVN01000014.1"/>
</dbReference>
<organism evidence="1 2">
    <name type="scientific">Streptoalloteichus hindustanus</name>
    <dbReference type="NCBI Taxonomy" id="2017"/>
    <lineage>
        <taxon>Bacteria</taxon>
        <taxon>Bacillati</taxon>
        <taxon>Actinomycetota</taxon>
        <taxon>Actinomycetes</taxon>
        <taxon>Pseudonocardiales</taxon>
        <taxon>Pseudonocardiaceae</taxon>
        <taxon>Streptoalloteichus</taxon>
    </lineage>
</organism>
<protein>
    <recommendedName>
        <fullName evidence="3">Methyltransferase domain-containing protein</fullName>
    </recommendedName>
</protein>
<reference evidence="1 2" key="1">
    <citation type="submission" date="2016-11" db="EMBL/GenBank/DDBJ databases">
        <authorList>
            <person name="Jaros S."/>
            <person name="Januszkiewicz K."/>
            <person name="Wedrychowicz H."/>
        </authorList>
    </citation>
    <scope>NUCLEOTIDE SEQUENCE [LARGE SCALE GENOMIC DNA]</scope>
    <source>
        <strain evidence="1 2">DSM 44523</strain>
    </source>
</reference>
<gene>
    <name evidence="1" type="ORF">SAMN05444320_11415</name>
</gene>
<accession>A0A1M5MQN7</accession>
<evidence type="ECO:0000313" key="1">
    <source>
        <dbReference type="EMBL" id="SHG79730.1"/>
    </source>
</evidence>
<dbReference type="AlphaFoldDB" id="A0A1M5MQN7"/>
<dbReference type="Gene3D" id="3.40.50.150">
    <property type="entry name" value="Vaccinia Virus protein VP39"/>
    <property type="match status" value="1"/>
</dbReference>
<dbReference type="EMBL" id="FQVN01000014">
    <property type="protein sequence ID" value="SHG79730.1"/>
    <property type="molecule type" value="Genomic_DNA"/>
</dbReference>
<dbReference type="OrthoDB" id="3668614at2"/>
<name>A0A1M5MQN7_STRHI</name>
<dbReference type="Proteomes" id="UP000184501">
    <property type="component" value="Unassembled WGS sequence"/>
</dbReference>
<evidence type="ECO:0008006" key="3">
    <source>
        <dbReference type="Google" id="ProtNLM"/>
    </source>
</evidence>
<sequence>MNGAQTVANADAYWRRYYAERFRFGLATEDILAVLMQIPPIDSWADLGSGSESMLWAIALRACRFVAVDADPQRLEILRQFAARGRPRGVHATALRLCGRTDSNAFEMRCRSLSAVVRADCLAQSLPADPHLIPGSFELITQFGLLGLCRDAEHFTTSFTHLHFLLTPGGWTAGANWVARDSRGRVELTEQLYRNAATRAGVNLLLLKKITSADPDFPAVWIYLGQTRRTPLCPPPPNLHRRVS</sequence>
<evidence type="ECO:0000313" key="2">
    <source>
        <dbReference type="Proteomes" id="UP000184501"/>
    </source>
</evidence>
<dbReference type="CDD" id="cd02440">
    <property type="entry name" value="AdoMet_MTases"/>
    <property type="match status" value="1"/>
</dbReference>